<accession>A0A1H4KV80</accession>
<evidence type="ECO:0000313" key="2">
    <source>
        <dbReference type="Proteomes" id="UP000198742"/>
    </source>
</evidence>
<dbReference type="SUPFAM" id="SSF55144">
    <property type="entry name" value="LigT-like"/>
    <property type="match status" value="1"/>
</dbReference>
<dbReference type="Proteomes" id="UP000198742">
    <property type="component" value="Unassembled WGS sequence"/>
</dbReference>
<protein>
    <submittedName>
        <fullName evidence="1">2'-5' RNA ligase superfamily protein</fullName>
    </submittedName>
</protein>
<sequence>MTTQPIHPVRPPVGRPLLPAPRLAAMPRLHALELLPDEAGCDVVRRDWQALRDAGLPSQLDHRGSTNSPHVTLAAAPGIEADTRQLAAALFTDLLPTGVRTSGIALLGGGERVTLVRLVTVPDALTRSALELRSAMPSVEHLGWLPHITLARRLDRSDVARAFSVIARGDVTITLSSLRHWDPDAGIVTFL</sequence>
<gene>
    <name evidence="1" type="ORF">SAMN04489844_0704</name>
</gene>
<dbReference type="InterPro" id="IPR009097">
    <property type="entry name" value="Cyclic_Pdiesterase"/>
</dbReference>
<keyword evidence="1" id="KW-0436">Ligase</keyword>
<keyword evidence="2" id="KW-1185">Reference proteome</keyword>
<dbReference type="Pfam" id="PF13563">
    <property type="entry name" value="2_5_RNA_ligase2"/>
    <property type="match status" value="1"/>
</dbReference>
<dbReference type="Gene3D" id="3.90.1140.10">
    <property type="entry name" value="Cyclic phosphodiesterase"/>
    <property type="match status" value="1"/>
</dbReference>
<organism evidence="1 2">
    <name type="scientific">Nocardioides exalbidus</name>
    <dbReference type="NCBI Taxonomy" id="402596"/>
    <lineage>
        <taxon>Bacteria</taxon>
        <taxon>Bacillati</taxon>
        <taxon>Actinomycetota</taxon>
        <taxon>Actinomycetes</taxon>
        <taxon>Propionibacteriales</taxon>
        <taxon>Nocardioidaceae</taxon>
        <taxon>Nocardioides</taxon>
    </lineage>
</organism>
<reference evidence="2" key="1">
    <citation type="submission" date="2016-10" db="EMBL/GenBank/DDBJ databases">
        <authorList>
            <person name="Varghese N."/>
            <person name="Submissions S."/>
        </authorList>
    </citation>
    <scope>NUCLEOTIDE SEQUENCE [LARGE SCALE GENOMIC DNA]</scope>
    <source>
        <strain evidence="2">DSM 22017</strain>
    </source>
</reference>
<name>A0A1H4KV80_9ACTN</name>
<dbReference type="GO" id="GO:0016874">
    <property type="term" value="F:ligase activity"/>
    <property type="evidence" value="ECO:0007669"/>
    <property type="project" value="UniProtKB-KW"/>
</dbReference>
<proteinExistence type="predicted"/>
<dbReference type="EMBL" id="FNRT01000002">
    <property type="protein sequence ID" value="SEB62411.1"/>
    <property type="molecule type" value="Genomic_DNA"/>
</dbReference>
<dbReference type="AlphaFoldDB" id="A0A1H4KV80"/>
<evidence type="ECO:0000313" key="1">
    <source>
        <dbReference type="EMBL" id="SEB62411.1"/>
    </source>
</evidence>
<dbReference type="STRING" id="402596.SAMN04489844_0704"/>